<dbReference type="CDD" id="cd03392">
    <property type="entry name" value="PAP2_like_2"/>
    <property type="match status" value="1"/>
</dbReference>
<dbReference type="InterPro" id="IPR000326">
    <property type="entry name" value="PAP2/HPO"/>
</dbReference>
<keyword evidence="4" id="KW-1185">Reference proteome</keyword>
<dbReference type="PANTHER" id="PTHR14969:SF13">
    <property type="entry name" value="AT30094P"/>
    <property type="match status" value="1"/>
</dbReference>
<comment type="caution">
    <text evidence="3">The sequence shown here is derived from an EMBL/GenBank/DDBJ whole genome shotgun (WGS) entry which is preliminary data.</text>
</comment>
<feature type="transmembrane region" description="Helical" evidence="1">
    <location>
        <begin position="5"/>
        <end position="25"/>
    </location>
</feature>
<gene>
    <name evidence="3" type="ORF">BCR25_16665</name>
</gene>
<feature type="transmembrane region" description="Helical" evidence="1">
    <location>
        <begin position="156"/>
        <end position="178"/>
    </location>
</feature>
<protein>
    <submittedName>
        <fullName evidence="3">Phospholipid phosphatase</fullName>
    </submittedName>
</protein>
<dbReference type="Pfam" id="PF01569">
    <property type="entry name" value="PAP2"/>
    <property type="match status" value="1"/>
</dbReference>
<feature type="transmembrane region" description="Helical" evidence="1">
    <location>
        <begin position="54"/>
        <end position="78"/>
    </location>
</feature>
<dbReference type="InterPro" id="IPR036938">
    <property type="entry name" value="PAP2/HPO_sf"/>
</dbReference>
<accession>A0A1E5GZM0</accession>
<dbReference type="SMART" id="SM00014">
    <property type="entry name" value="acidPPc"/>
    <property type="match status" value="1"/>
</dbReference>
<evidence type="ECO:0000313" key="3">
    <source>
        <dbReference type="EMBL" id="OEG18127.1"/>
    </source>
</evidence>
<keyword evidence="1" id="KW-0812">Transmembrane</keyword>
<dbReference type="Gene3D" id="1.20.144.10">
    <property type="entry name" value="Phosphatidic acid phosphatase type 2/haloperoxidase"/>
    <property type="match status" value="2"/>
</dbReference>
<sequence>MKNKLYYQFAGSCFLVVFMFLGYVVRFYPEWLGGFDQTITAFVRAPYPSLNQFFIWYTKFADPLTIGILAIAIAFILFKGKYYAETLWLLINTAGIAGILNPLIKLVFMRPRPTLDHLVVEHSYSFPSGHSTGSVLLYGTIILLLPQFIKQKNLCLFLQILLGCGILLIGISRIYVGVHFPSDVLGGFCFGLAWLLMGYPIYLEKRFVWRFKNKQQ</sequence>
<proteinExistence type="predicted"/>
<dbReference type="Proteomes" id="UP000095094">
    <property type="component" value="Unassembled WGS sequence"/>
</dbReference>
<dbReference type="PATRIC" id="fig|332950.4.peg.1059"/>
<dbReference type="PANTHER" id="PTHR14969">
    <property type="entry name" value="SPHINGOSINE-1-PHOSPHATE PHOSPHOHYDROLASE"/>
    <property type="match status" value="1"/>
</dbReference>
<feature type="transmembrane region" description="Helical" evidence="1">
    <location>
        <begin position="128"/>
        <end position="149"/>
    </location>
</feature>
<feature type="domain" description="Phosphatidic acid phosphatase type 2/haloperoxidase" evidence="2">
    <location>
        <begin position="86"/>
        <end position="199"/>
    </location>
</feature>
<feature type="transmembrane region" description="Helical" evidence="1">
    <location>
        <begin position="87"/>
        <end position="108"/>
    </location>
</feature>
<dbReference type="RefSeq" id="WP_069662680.1">
    <property type="nucleotide sequence ID" value="NZ_JBHUJJ010000001.1"/>
</dbReference>
<evidence type="ECO:0000259" key="2">
    <source>
        <dbReference type="SMART" id="SM00014"/>
    </source>
</evidence>
<dbReference type="EMBL" id="MIJY01000007">
    <property type="protein sequence ID" value="OEG18127.1"/>
    <property type="molecule type" value="Genomic_DNA"/>
</dbReference>
<keyword evidence="1" id="KW-0472">Membrane</keyword>
<dbReference type="SUPFAM" id="SSF48317">
    <property type="entry name" value="Acid phosphatase/Vanadium-dependent haloperoxidase"/>
    <property type="match status" value="1"/>
</dbReference>
<feature type="transmembrane region" description="Helical" evidence="1">
    <location>
        <begin position="184"/>
        <end position="203"/>
    </location>
</feature>
<name>A0A1E5GZM0_9ENTE</name>
<organism evidence="3 4">
    <name type="scientific">Enterococcus termitis</name>
    <dbReference type="NCBI Taxonomy" id="332950"/>
    <lineage>
        <taxon>Bacteria</taxon>
        <taxon>Bacillati</taxon>
        <taxon>Bacillota</taxon>
        <taxon>Bacilli</taxon>
        <taxon>Lactobacillales</taxon>
        <taxon>Enterococcaceae</taxon>
        <taxon>Enterococcus</taxon>
    </lineage>
</organism>
<reference evidence="4" key="1">
    <citation type="submission" date="2016-09" db="EMBL/GenBank/DDBJ databases">
        <authorList>
            <person name="Gulvik C.A."/>
        </authorList>
    </citation>
    <scope>NUCLEOTIDE SEQUENCE [LARGE SCALE GENOMIC DNA]</scope>
    <source>
        <strain evidence="4">LMG 8895</strain>
    </source>
</reference>
<keyword evidence="1" id="KW-1133">Transmembrane helix</keyword>
<evidence type="ECO:0000313" key="4">
    <source>
        <dbReference type="Proteomes" id="UP000095094"/>
    </source>
</evidence>
<dbReference type="AlphaFoldDB" id="A0A1E5GZM0"/>
<dbReference type="OrthoDB" id="9789113at2"/>
<evidence type="ECO:0000256" key="1">
    <source>
        <dbReference type="SAM" id="Phobius"/>
    </source>
</evidence>